<keyword evidence="3 6" id="KW-0694">RNA-binding</keyword>
<dbReference type="GO" id="GO:0005737">
    <property type="term" value="C:cytoplasm"/>
    <property type="evidence" value="ECO:0007669"/>
    <property type="project" value="UniProtKB-ARBA"/>
</dbReference>
<dbReference type="GO" id="GO:0005840">
    <property type="term" value="C:ribosome"/>
    <property type="evidence" value="ECO:0007669"/>
    <property type="project" value="UniProtKB-KW"/>
</dbReference>
<dbReference type="InterPro" id="IPR036164">
    <property type="entry name" value="bL21-like_sf"/>
</dbReference>
<evidence type="ECO:0000256" key="2">
    <source>
        <dbReference type="ARBA" id="ARBA00022730"/>
    </source>
</evidence>
<proteinExistence type="inferred from homology"/>
<dbReference type="NCBIfam" id="TIGR00061">
    <property type="entry name" value="L21"/>
    <property type="match status" value="1"/>
</dbReference>
<dbReference type="GO" id="GO:0019843">
    <property type="term" value="F:rRNA binding"/>
    <property type="evidence" value="ECO:0007669"/>
    <property type="project" value="UniProtKB-UniRule"/>
</dbReference>
<comment type="subunit">
    <text evidence="6">Part of the 50S ribosomal subunit. Contacts protein L20.</text>
</comment>
<evidence type="ECO:0000256" key="6">
    <source>
        <dbReference type="HAMAP-Rule" id="MF_01363"/>
    </source>
</evidence>
<dbReference type="Proteomes" id="UP000230304">
    <property type="component" value="Unassembled WGS sequence"/>
</dbReference>
<comment type="caution">
    <text evidence="8">The sequence shown here is derived from an EMBL/GenBank/DDBJ whole genome shotgun (WGS) entry which is preliminary data.</text>
</comment>
<evidence type="ECO:0000313" key="9">
    <source>
        <dbReference type="Proteomes" id="UP000230304"/>
    </source>
</evidence>
<dbReference type="PROSITE" id="PS01169">
    <property type="entry name" value="RIBOSOMAL_L21"/>
    <property type="match status" value="1"/>
</dbReference>
<evidence type="ECO:0000256" key="5">
    <source>
        <dbReference type="ARBA" id="ARBA00023274"/>
    </source>
</evidence>
<dbReference type="PANTHER" id="PTHR21349:SF0">
    <property type="entry name" value="LARGE RIBOSOMAL SUBUNIT PROTEIN BL21M"/>
    <property type="match status" value="1"/>
</dbReference>
<evidence type="ECO:0000256" key="7">
    <source>
        <dbReference type="RuleBase" id="RU000562"/>
    </source>
</evidence>
<evidence type="ECO:0000256" key="4">
    <source>
        <dbReference type="ARBA" id="ARBA00022980"/>
    </source>
</evidence>
<reference evidence="9" key="1">
    <citation type="submission" date="2017-09" db="EMBL/GenBank/DDBJ databases">
        <title>Depth-based differentiation of microbial function through sediment-hosted aquifers and enrichment of novel symbionts in the deep terrestrial subsurface.</title>
        <authorList>
            <person name="Probst A.J."/>
            <person name="Ladd B."/>
            <person name="Jarett J.K."/>
            <person name="Geller-Mcgrath D.E."/>
            <person name="Sieber C.M.K."/>
            <person name="Emerson J.B."/>
            <person name="Anantharaman K."/>
            <person name="Thomas B.C."/>
            <person name="Malmstrom R."/>
            <person name="Stieglmeier M."/>
            <person name="Klingl A."/>
            <person name="Woyke T."/>
            <person name="Ryan C.M."/>
            <person name="Banfield J.F."/>
        </authorList>
    </citation>
    <scope>NUCLEOTIDE SEQUENCE [LARGE SCALE GENOMIC DNA]</scope>
</reference>
<keyword evidence="4 6" id="KW-0689">Ribosomal protein</keyword>
<evidence type="ECO:0000256" key="3">
    <source>
        <dbReference type="ARBA" id="ARBA00022884"/>
    </source>
</evidence>
<keyword evidence="2 6" id="KW-0699">rRNA-binding</keyword>
<protein>
    <recommendedName>
        <fullName evidence="6">Large ribosomal subunit protein bL21</fullName>
    </recommendedName>
</protein>
<comment type="function">
    <text evidence="6 7">This protein binds to 23S rRNA in the presence of protein L20.</text>
</comment>
<dbReference type="HAMAP" id="MF_01363">
    <property type="entry name" value="Ribosomal_bL21"/>
    <property type="match status" value="1"/>
</dbReference>
<gene>
    <name evidence="6 8" type="primary">rplU</name>
    <name evidence="8" type="ORF">COS26_01310</name>
</gene>
<dbReference type="InterPro" id="IPR028909">
    <property type="entry name" value="bL21-like"/>
</dbReference>
<name>A0A2M7D870_9BACT</name>
<dbReference type="InterPro" id="IPR001787">
    <property type="entry name" value="Ribosomal_bL21"/>
</dbReference>
<dbReference type="GO" id="GO:1990904">
    <property type="term" value="C:ribonucleoprotein complex"/>
    <property type="evidence" value="ECO:0007669"/>
    <property type="project" value="UniProtKB-KW"/>
</dbReference>
<dbReference type="EMBL" id="PEUA01000029">
    <property type="protein sequence ID" value="PIV43011.1"/>
    <property type="molecule type" value="Genomic_DNA"/>
</dbReference>
<organism evidence="8 9">
    <name type="scientific">Candidatus Nealsonbacteria bacterium CG02_land_8_20_14_3_00_40_11</name>
    <dbReference type="NCBI Taxonomy" id="1974700"/>
    <lineage>
        <taxon>Bacteria</taxon>
        <taxon>Candidatus Nealsoniibacteriota</taxon>
    </lineage>
</organism>
<keyword evidence="5 6" id="KW-0687">Ribonucleoprotein</keyword>
<evidence type="ECO:0000256" key="1">
    <source>
        <dbReference type="ARBA" id="ARBA00008563"/>
    </source>
</evidence>
<dbReference type="SUPFAM" id="SSF141091">
    <property type="entry name" value="L21p-like"/>
    <property type="match status" value="1"/>
</dbReference>
<dbReference type="AlphaFoldDB" id="A0A2M7D870"/>
<dbReference type="Pfam" id="PF00829">
    <property type="entry name" value="Ribosomal_L21p"/>
    <property type="match status" value="1"/>
</dbReference>
<dbReference type="GO" id="GO:0003735">
    <property type="term" value="F:structural constituent of ribosome"/>
    <property type="evidence" value="ECO:0007669"/>
    <property type="project" value="InterPro"/>
</dbReference>
<dbReference type="GO" id="GO:0006412">
    <property type="term" value="P:translation"/>
    <property type="evidence" value="ECO:0007669"/>
    <property type="project" value="UniProtKB-UniRule"/>
</dbReference>
<dbReference type="PANTHER" id="PTHR21349">
    <property type="entry name" value="50S RIBOSOMAL PROTEIN L21"/>
    <property type="match status" value="1"/>
</dbReference>
<sequence>MTQLAVIKTGGKQYIIAPGQKLKIEKIEKKEGEEIIFKEVLLLEKNKKTEIGTPFVKDVKVIGKVLKQGKGKKVIVFKYQAKKREKTKKGHRQTFTEIEITEILNPKSETNSKSQ</sequence>
<comment type="similarity">
    <text evidence="1 6 7">Belongs to the bacterial ribosomal protein bL21 family.</text>
</comment>
<dbReference type="InterPro" id="IPR018258">
    <property type="entry name" value="Ribosomal_bL21_CS"/>
</dbReference>
<accession>A0A2M7D870</accession>
<evidence type="ECO:0000313" key="8">
    <source>
        <dbReference type="EMBL" id="PIV43011.1"/>
    </source>
</evidence>